<gene>
    <name evidence="2" type="ORF">COLO4_22129</name>
</gene>
<proteinExistence type="predicted"/>
<evidence type="ECO:0000313" key="3">
    <source>
        <dbReference type="Proteomes" id="UP000187203"/>
    </source>
</evidence>
<name>A0A1R3INZ6_9ROSI</name>
<dbReference type="AlphaFoldDB" id="A0A1R3INZ6"/>
<accession>A0A1R3INZ6</accession>
<dbReference type="Proteomes" id="UP000187203">
    <property type="component" value="Unassembled WGS sequence"/>
</dbReference>
<keyword evidence="1" id="KW-0732">Signal</keyword>
<comment type="caution">
    <text evidence="2">The sequence shown here is derived from an EMBL/GenBank/DDBJ whole genome shotgun (WGS) entry which is preliminary data.</text>
</comment>
<evidence type="ECO:0000256" key="1">
    <source>
        <dbReference type="SAM" id="SignalP"/>
    </source>
</evidence>
<evidence type="ECO:0000313" key="2">
    <source>
        <dbReference type="EMBL" id="OMO84283.1"/>
    </source>
</evidence>
<dbReference type="EMBL" id="AWUE01017856">
    <property type="protein sequence ID" value="OMO84283.1"/>
    <property type="molecule type" value="Genomic_DNA"/>
</dbReference>
<organism evidence="2 3">
    <name type="scientific">Corchorus olitorius</name>
    <dbReference type="NCBI Taxonomy" id="93759"/>
    <lineage>
        <taxon>Eukaryota</taxon>
        <taxon>Viridiplantae</taxon>
        <taxon>Streptophyta</taxon>
        <taxon>Embryophyta</taxon>
        <taxon>Tracheophyta</taxon>
        <taxon>Spermatophyta</taxon>
        <taxon>Magnoliopsida</taxon>
        <taxon>eudicotyledons</taxon>
        <taxon>Gunneridae</taxon>
        <taxon>Pentapetalae</taxon>
        <taxon>rosids</taxon>
        <taxon>malvids</taxon>
        <taxon>Malvales</taxon>
        <taxon>Malvaceae</taxon>
        <taxon>Grewioideae</taxon>
        <taxon>Apeibeae</taxon>
        <taxon>Corchorus</taxon>
    </lineage>
</organism>
<feature type="chain" id="PRO_5012413073" evidence="1">
    <location>
        <begin position="23"/>
        <end position="123"/>
    </location>
</feature>
<protein>
    <submittedName>
        <fullName evidence="2">Uncharacterized protein</fullName>
    </submittedName>
</protein>
<sequence>MARFFLVLVLLLQLMLLHSAEEKDVNGHRSDCPMSSIVGNMMRLLFLKDHAECGMLNCGEKVEKDNHLSSLNFMYMTLIGGVENWINAICRDGEAEDIDPEMIRGLMEMLDQHNEIAKCDRNW</sequence>
<reference evidence="3" key="1">
    <citation type="submission" date="2013-09" db="EMBL/GenBank/DDBJ databases">
        <title>Corchorus olitorius genome sequencing.</title>
        <authorList>
            <person name="Alam M."/>
            <person name="Haque M.S."/>
            <person name="Islam M.S."/>
            <person name="Emdad E.M."/>
            <person name="Islam M.M."/>
            <person name="Ahmed B."/>
            <person name="Halim A."/>
            <person name="Hossen Q.M.M."/>
            <person name="Hossain M.Z."/>
            <person name="Ahmed R."/>
            <person name="Khan M.M."/>
            <person name="Islam R."/>
            <person name="Rashid M.M."/>
            <person name="Khan S.A."/>
            <person name="Rahman M.S."/>
            <person name="Alam M."/>
            <person name="Yahiya A.S."/>
            <person name="Khan M.S."/>
            <person name="Azam M.S."/>
            <person name="Haque T."/>
            <person name="Lashkar M.Z.H."/>
            <person name="Akhand A.I."/>
            <person name="Morshed G."/>
            <person name="Roy S."/>
            <person name="Uddin K.S."/>
            <person name="Rabeya T."/>
            <person name="Hossain A.S."/>
            <person name="Chowdhury A."/>
            <person name="Snigdha A.R."/>
            <person name="Mortoza M.S."/>
            <person name="Matin S.A."/>
            <person name="Hoque S.M.E."/>
            <person name="Islam M.K."/>
            <person name="Roy D.K."/>
            <person name="Haider R."/>
            <person name="Moosa M.M."/>
            <person name="Elias S.M."/>
            <person name="Hasan A.M."/>
            <person name="Jahan S."/>
            <person name="Shafiuddin M."/>
            <person name="Mahmood N."/>
            <person name="Shommy N.S."/>
        </authorList>
    </citation>
    <scope>NUCLEOTIDE SEQUENCE [LARGE SCALE GENOMIC DNA]</scope>
    <source>
        <strain evidence="3">cv. O-4</strain>
    </source>
</reference>
<keyword evidence="3" id="KW-1185">Reference proteome</keyword>
<feature type="signal peptide" evidence="1">
    <location>
        <begin position="1"/>
        <end position="22"/>
    </location>
</feature>